<name>A0A0N5A6D2_PARTI</name>
<reference evidence="2" key="1">
    <citation type="submission" date="2017-02" db="UniProtKB">
        <authorList>
            <consortium name="WormBaseParasite"/>
        </authorList>
    </citation>
    <scope>IDENTIFICATION</scope>
</reference>
<keyword evidence="1" id="KW-1185">Reference proteome</keyword>
<dbReference type="AlphaFoldDB" id="A0A0N5A6D2"/>
<dbReference type="Proteomes" id="UP000038045">
    <property type="component" value="Unplaced"/>
</dbReference>
<evidence type="ECO:0000313" key="1">
    <source>
        <dbReference type="Proteomes" id="UP000038045"/>
    </source>
</evidence>
<evidence type="ECO:0000313" key="2">
    <source>
        <dbReference type="WBParaSite" id="PTRK_0001748200.1"/>
    </source>
</evidence>
<organism evidence="1 2">
    <name type="scientific">Parastrongyloides trichosuri</name>
    <name type="common">Possum-specific nematode worm</name>
    <dbReference type="NCBI Taxonomy" id="131310"/>
    <lineage>
        <taxon>Eukaryota</taxon>
        <taxon>Metazoa</taxon>
        <taxon>Ecdysozoa</taxon>
        <taxon>Nematoda</taxon>
        <taxon>Chromadorea</taxon>
        <taxon>Rhabditida</taxon>
        <taxon>Tylenchina</taxon>
        <taxon>Panagrolaimomorpha</taxon>
        <taxon>Strongyloidoidea</taxon>
        <taxon>Strongyloididae</taxon>
        <taxon>Parastrongyloides</taxon>
    </lineage>
</organism>
<sequence>MLLILLLIVPIISSWPVPSSNYDGVHCYNERYTILLDGTFWCHGQKYGPKLELWQFVGESGSKVNGNIQLQNVNELHYNKTFNYRDSVPTLHVSLKIFHSCDTHDRSGCRYLHIMKIPDNYIYCNGTYGPSYNFNNLDLSGVGSQVGECIGDLFMPI</sequence>
<dbReference type="WBParaSite" id="PTRK_0001748200.1">
    <property type="protein sequence ID" value="PTRK_0001748200.1"/>
    <property type="gene ID" value="PTRK_0001748200"/>
</dbReference>
<accession>A0A0N5A6D2</accession>
<protein>
    <submittedName>
        <fullName evidence="2">Uncharacterized protein</fullName>
    </submittedName>
</protein>
<proteinExistence type="predicted"/>